<evidence type="ECO:0000256" key="7">
    <source>
        <dbReference type="ARBA" id="ARBA00023014"/>
    </source>
</evidence>
<evidence type="ECO:0000256" key="8">
    <source>
        <dbReference type="ARBA" id="ARBA00023235"/>
    </source>
</evidence>
<feature type="binding site" evidence="9">
    <location>
        <position position="145"/>
    </location>
    <ligand>
        <name>[4Fe-4S] cluster</name>
        <dbReference type="ChEBI" id="CHEBI:49883"/>
        <note>4Fe-4S-S-AdoMet</note>
    </ligand>
</feature>
<evidence type="ECO:0000256" key="10">
    <source>
        <dbReference type="PIRSR" id="PIRSR603739-50"/>
    </source>
</evidence>
<organism evidence="13 14">
    <name type="scientific">Dehalococcoides mccartyi</name>
    <dbReference type="NCBI Taxonomy" id="61435"/>
    <lineage>
        <taxon>Bacteria</taxon>
        <taxon>Bacillati</taxon>
        <taxon>Chloroflexota</taxon>
        <taxon>Dehalococcoidia</taxon>
        <taxon>Dehalococcoidales</taxon>
        <taxon>Dehalococcoidaceae</taxon>
        <taxon>Dehalococcoides</taxon>
    </lineage>
</organism>
<evidence type="ECO:0000256" key="6">
    <source>
        <dbReference type="ARBA" id="ARBA00023004"/>
    </source>
</evidence>
<evidence type="ECO:0000256" key="2">
    <source>
        <dbReference type="ARBA" id="ARBA00022485"/>
    </source>
</evidence>
<dbReference type="SUPFAM" id="SSF102114">
    <property type="entry name" value="Radical SAM enzymes"/>
    <property type="match status" value="1"/>
</dbReference>
<evidence type="ECO:0000256" key="9">
    <source>
        <dbReference type="PIRSR" id="PIRSR004911-1"/>
    </source>
</evidence>
<dbReference type="NCBIfam" id="TIGR00238">
    <property type="entry name" value="KamA family radical SAM protein"/>
    <property type="match status" value="1"/>
</dbReference>
<dbReference type="GO" id="GO:0050066">
    <property type="term" value="F:L-lysine 2,3-aminomutase activity"/>
    <property type="evidence" value="ECO:0007669"/>
    <property type="project" value="UniProtKB-EC"/>
</dbReference>
<feature type="non-terminal residue" evidence="13">
    <location>
        <position position="1"/>
    </location>
</feature>
<sequence>AMAKKNLSAQNTMRHAGQRTEEPISSLKILNNEEGSSPALPFVYSTEVLSKFISLDPDQQNAIIQICRTHPFRIPQFYLKLIETNNPFCPIRQQAIPSAEELQDEGSDDPLNERDISITPVLMRRYPGRAVFLISSECAMYCRFCNRKRMVGRGWDPGEYFEESFRYLSGDATIREIILSGGDPFMIPPDLLDKVLSRLRTMRHIKTIRISTRLPVVDPERMTEKHFRVLKKHEPLWVVIHINHPQEITPEFLENVKRFRSAGSAMVSQTVLLRNINDCENILLKLFETLVSAGVKPYYLFQLDEVRGGQHFKVRLEKGVRIMKALRAKASGLAMPQYAVDLTGGLGKVPVDYAYLKGRKGKKAYIENLSGVTGIYMDDGEKSRCKKCGLCK</sequence>
<proteinExistence type="predicted"/>
<feature type="modified residue" description="N6-(pyridoxal phosphate)lysine" evidence="10">
    <location>
        <position position="348"/>
    </location>
</feature>
<dbReference type="PANTHER" id="PTHR30538">
    <property type="entry name" value="LYSINE 2,3-AMINOMUTASE-RELATED"/>
    <property type="match status" value="1"/>
</dbReference>
<feature type="region of interest" description="Disordered" evidence="11">
    <location>
        <begin position="1"/>
        <end position="21"/>
    </location>
</feature>
<feature type="domain" description="Radical SAM core" evidence="12">
    <location>
        <begin position="124"/>
        <end position="333"/>
    </location>
</feature>
<dbReference type="GO" id="GO:0046872">
    <property type="term" value="F:metal ion binding"/>
    <property type="evidence" value="ECO:0007669"/>
    <property type="project" value="UniProtKB-KW"/>
</dbReference>
<dbReference type="PIRSF" id="PIRSF004911">
    <property type="entry name" value="DUF160"/>
    <property type="match status" value="1"/>
</dbReference>
<dbReference type="InterPro" id="IPR058240">
    <property type="entry name" value="rSAM_sf"/>
</dbReference>
<evidence type="ECO:0000256" key="1">
    <source>
        <dbReference type="ARBA" id="ARBA00001933"/>
    </source>
</evidence>
<dbReference type="InterPro" id="IPR025895">
    <property type="entry name" value="LAM_C_dom"/>
</dbReference>
<comment type="cofactor">
    <cofactor evidence="1 10">
        <name>pyridoxal 5'-phosphate</name>
        <dbReference type="ChEBI" id="CHEBI:597326"/>
    </cofactor>
</comment>
<name>A0A2J1DWJ3_9CHLR</name>
<keyword evidence="4 9" id="KW-0479">Metal-binding</keyword>
<keyword evidence="6" id="KW-0408">Iron</keyword>
<dbReference type="GO" id="GO:0051539">
    <property type="term" value="F:4 iron, 4 sulfur cluster binding"/>
    <property type="evidence" value="ECO:0007669"/>
    <property type="project" value="UniProtKB-KW"/>
</dbReference>
<dbReference type="PROSITE" id="PS51918">
    <property type="entry name" value="RADICAL_SAM"/>
    <property type="match status" value="1"/>
</dbReference>
<dbReference type="Pfam" id="PF04055">
    <property type="entry name" value="Radical_SAM"/>
    <property type="match status" value="1"/>
</dbReference>
<evidence type="ECO:0000256" key="11">
    <source>
        <dbReference type="SAM" id="MobiDB-lite"/>
    </source>
</evidence>
<keyword evidence="3" id="KW-0949">S-adenosyl-L-methionine</keyword>
<accession>A0A2J1DWJ3</accession>
<keyword evidence="2 9" id="KW-0004">4Fe-4S</keyword>
<reference evidence="13 14" key="1">
    <citation type="journal article" date="2017" name="FEMS Microbiol. Ecol.">
        <title>Reconstructed genomes of novel Dehalococcoides mccartyi strains from 1,2,3,4-tetrachlorodibenzo-p-dioxin-dechlorinating enrichment cultures reveal divergent reductive dehalogenase gene profiles.</title>
        <authorList>
            <person name="Dam H.T."/>
            <person name="Vollmers J."/>
            <person name="Kaster A.K."/>
            <person name="Haggblom M.M."/>
        </authorList>
    </citation>
    <scope>NUCLEOTIDE SEQUENCE [LARGE SCALE GENOMIC DNA]</scope>
    <source>
        <strain evidence="13 14">H1-3-2.001</strain>
    </source>
</reference>
<dbReference type="EC" id="5.4.3.2" evidence="13"/>
<dbReference type="Gene3D" id="3.20.20.70">
    <property type="entry name" value="Aldolase class I"/>
    <property type="match status" value="1"/>
</dbReference>
<protein>
    <submittedName>
        <fullName evidence="13">Lysine 2,3-aminomutase</fullName>
        <ecNumber evidence="13">5.4.3.2</ecNumber>
    </submittedName>
</protein>
<dbReference type="AlphaFoldDB" id="A0A2J1DWJ3"/>
<comment type="caution">
    <text evidence="13">The sequence shown here is derived from an EMBL/GenBank/DDBJ whole genome shotgun (WGS) entry which is preliminary data.</text>
</comment>
<dbReference type="InterPro" id="IPR003739">
    <property type="entry name" value="Lys_aminomutase/Glu_NH3_mut"/>
</dbReference>
<keyword evidence="8 13" id="KW-0413">Isomerase</keyword>
<dbReference type="PANTHER" id="PTHR30538:SF1">
    <property type="entry name" value="L-LYSINE 2,3-AMINOMUTASE"/>
    <property type="match status" value="1"/>
</dbReference>
<evidence type="ECO:0000313" key="14">
    <source>
        <dbReference type="Proteomes" id="UP000233649"/>
    </source>
</evidence>
<gene>
    <name evidence="13" type="ORF">CVH13_01059</name>
</gene>
<evidence type="ECO:0000256" key="3">
    <source>
        <dbReference type="ARBA" id="ARBA00022691"/>
    </source>
</evidence>
<dbReference type="SFLD" id="SFLDS00029">
    <property type="entry name" value="Radical_SAM"/>
    <property type="match status" value="1"/>
</dbReference>
<dbReference type="Pfam" id="PF12544">
    <property type="entry name" value="LAM_C"/>
    <property type="match status" value="1"/>
</dbReference>
<evidence type="ECO:0000259" key="12">
    <source>
        <dbReference type="PROSITE" id="PS51918"/>
    </source>
</evidence>
<dbReference type="SFLD" id="SFLDG01070">
    <property type="entry name" value="PLP-dependent"/>
    <property type="match status" value="1"/>
</dbReference>
<evidence type="ECO:0000256" key="5">
    <source>
        <dbReference type="ARBA" id="ARBA00022898"/>
    </source>
</evidence>
<dbReference type="InterPro" id="IPR013785">
    <property type="entry name" value="Aldolase_TIM"/>
</dbReference>
<keyword evidence="5 10" id="KW-0663">Pyridoxal phosphate</keyword>
<evidence type="ECO:0000313" key="13">
    <source>
        <dbReference type="EMBL" id="PKH46508.1"/>
    </source>
</evidence>
<keyword evidence="7 9" id="KW-0411">Iron-sulfur</keyword>
<dbReference type="Proteomes" id="UP000233649">
    <property type="component" value="Unassembled WGS sequence"/>
</dbReference>
<dbReference type="EMBL" id="PHFD01000202">
    <property type="protein sequence ID" value="PKH46508.1"/>
    <property type="molecule type" value="Genomic_DNA"/>
</dbReference>
<feature type="binding site" evidence="9">
    <location>
        <position position="138"/>
    </location>
    <ligand>
        <name>[4Fe-4S] cluster</name>
        <dbReference type="ChEBI" id="CHEBI:49883"/>
        <note>4Fe-4S-S-AdoMet</note>
    </ligand>
</feature>
<evidence type="ECO:0000256" key="4">
    <source>
        <dbReference type="ARBA" id="ARBA00022723"/>
    </source>
</evidence>
<feature type="binding site" evidence="9">
    <location>
        <position position="142"/>
    </location>
    <ligand>
        <name>[4Fe-4S] cluster</name>
        <dbReference type="ChEBI" id="CHEBI:49883"/>
        <note>4Fe-4S-S-AdoMet</note>
    </ligand>
</feature>
<dbReference type="CDD" id="cd01335">
    <property type="entry name" value="Radical_SAM"/>
    <property type="match status" value="1"/>
</dbReference>
<dbReference type="InterPro" id="IPR007197">
    <property type="entry name" value="rSAM"/>
</dbReference>